<name>A0AAW5HQ53_9CORY</name>
<accession>A0AAW5HQ53</accession>
<evidence type="ECO:0008006" key="3">
    <source>
        <dbReference type="Google" id="ProtNLM"/>
    </source>
</evidence>
<dbReference type="RefSeq" id="WP_070477014.1">
    <property type="nucleotide sequence ID" value="NZ_JAEUWV010000001.1"/>
</dbReference>
<evidence type="ECO:0000313" key="2">
    <source>
        <dbReference type="Proteomes" id="UP001205920"/>
    </source>
</evidence>
<sequence length="150" mass="16944">MTTIALVVFAAVITLLFAWAYFTAQRLHRLHIRLDRSRDALQAALDQRCAVIAALYPEMREECRIIESLRLTPVDVEERLQSEQEMRKHIERQGSMLPADIDAADTRVAIALRFYNDAVSDVRSLRLRPAVRLLRLGGTAALPAFASLSL</sequence>
<dbReference type="EMBL" id="JAEUWV010000001">
    <property type="protein sequence ID" value="MCO6393604.1"/>
    <property type="molecule type" value="Genomic_DNA"/>
</dbReference>
<dbReference type="AlphaFoldDB" id="A0AAW5HQ53"/>
<dbReference type="Proteomes" id="UP001205920">
    <property type="component" value="Unassembled WGS sequence"/>
</dbReference>
<keyword evidence="2" id="KW-1185">Reference proteome</keyword>
<proteinExistence type="predicted"/>
<comment type="caution">
    <text evidence="1">The sequence shown here is derived from an EMBL/GenBank/DDBJ whole genome shotgun (WGS) entry which is preliminary data.</text>
</comment>
<gene>
    <name evidence="1" type="ORF">JMN37_01205</name>
</gene>
<protein>
    <recommendedName>
        <fullName evidence="3">LemA family protein</fullName>
    </recommendedName>
</protein>
<evidence type="ECO:0000313" key="1">
    <source>
        <dbReference type="EMBL" id="MCO6393604.1"/>
    </source>
</evidence>
<organism evidence="1 2">
    <name type="scientific">Corynebacterium lipophilum</name>
    <dbReference type="NCBI Taxonomy" id="2804918"/>
    <lineage>
        <taxon>Bacteria</taxon>
        <taxon>Bacillati</taxon>
        <taxon>Actinomycetota</taxon>
        <taxon>Actinomycetes</taxon>
        <taxon>Mycobacteriales</taxon>
        <taxon>Corynebacteriaceae</taxon>
        <taxon>Corynebacterium</taxon>
    </lineage>
</organism>
<reference evidence="1 2" key="1">
    <citation type="submission" date="2021-01" db="EMBL/GenBank/DDBJ databases">
        <title>Identification and Characterization of Corynebacterium sp.</title>
        <authorList>
            <person name="Luo Q."/>
            <person name="Qu P."/>
            <person name="Chen Q."/>
        </authorList>
    </citation>
    <scope>NUCLEOTIDE SEQUENCE [LARGE SCALE GENOMIC DNA]</scope>
    <source>
        <strain evidence="1 2">MC-18</strain>
    </source>
</reference>